<dbReference type="Gene3D" id="3.30.160.70">
    <property type="entry name" value="Methylated DNA-protein cysteine methyltransferase domain"/>
    <property type="match status" value="1"/>
</dbReference>
<comment type="function">
    <text evidence="9">Involved in the cellular defense against the biological effects of O6-methylguanine (O6-MeG) and O4-methylthymine (O4-MeT) in DNA. Repairs the methylated nucleobase in DNA by stoichiometrically transferring the methyl group to a cysteine residue in the enzyme. This is a suicide reaction: the enzyme is irreversibly inactivated.</text>
</comment>
<dbReference type="SUPFAM" id="SSF46767">
    <property type="entry name" value="Methylated DNA-protein cysteine methyltransferase, C-terminal domain"/>
    <property type="match status" value="1"/>
</dbReference>
<dbReference type="SUPFAM" id="SSF53155">
    <property type="entry name" value="Methylated DNA-protein cysteine methyltransferase domain"/>
    <property type="match status" value="1"/>
</dbReference>
<dbReference type="PANTHER" id="PTHR10815">
    <property type="entry name" value="METHYLATED-DNA--PROTEIN-CYSTEINE METHYLTRANSFERASE"/>
    <property type="match status" value="1"/>
</dbReference>
<evidence type="ECO:0000256" key="4">
    <source>
        <dbReference type="ARBA" id="ARBA00022603"/>
    </source>
</evidence>
<dbReference type="RefSeq" id="WP_011735251.1">
    <property type="nucleotide sequence ID" value="NC_008609.1"/>
</dbReference>
<dbReference type="STRING" id="338966.Ppro_1338"/>
<comment type="catalytic activity">
    <reaction evidence="1 9">
        <text>a 4-O-methyl-thymidine in DNA + L-cysteinyl-[protein] = a thymidine in DNA + S-methyl-L-cysteinyl-[protein]</text>
        <dbReference type="Rhea" id="RHEA:53428"/>
        <dbReference type="Rhea" id="RHEA-COMP:10131"/>
        <dbReference type="Rhea" id="RHEA-COMP:10132"/>
        <dbReference type="Rhea" id="RHEA-COMP:13555"/>
        <dbReference type="Rhea" id="RHEA-COMP:13556"/>
        <dbReference type="ChEBI" id="CHEBI:29950"/>
        <dbReference type="ChEBI" id="CHEBI:82612"/>
        <dbReference type="ChEBI" id="CHEBI:137386"/>
        <dbReference type="ChEBI" id="CHEBI:137387"/>
        <dbReference type="EC" id="2.1.1.63"/>
    </reaction>
</comment>
<dbReference type="Pfam" id="PF02870">
    <property type="entry name" value="Methyltransf_1N"/>
    <property type="match status" value="1"/>
</dbReference>
<dbReference type="InterPro" id="IPR036388">
    <property type="entry name" value="WH-like_DNA-bd_sf"/>
</dbReference>
<dbReference type="Pfam" id="PF01035">
    <property type="entry name" value="DNA_binding_1"/>
    <property type="match status" value="1"/>
</dbReference>
<evidence type="ECO:0000256" key="7">
    <source>
        <dbReference type="ARBA" id="ARBA00023204"/>
    </source>
</evidence>
<feature type="domain" description="Methylated-DNA-[protein]-cysteine S-methyltransferase DNA binding" evidence="10">
    <location>
        <begin position="71"/>
        <end position="150"/>
    </location>
</feature>
<dbReference type="Proteomes" id="UP000006732">
    <property type="component" value="Chromosome"/>
</dbReference>
<dbReference type="InterPro" id="IPR001497">
    <property type="entry name" value="MethylDNA_cys_MeTrfase_AS"/>
</dbReference>
<comment type="similarity">
    <text evidence="2 9">Belongs to the MGMT family.</text>
</comment>
<name>A1ANN8_PELPD</name>
<feature type="domain" description="Methylguanine DNA methyltransferase ribonuclease-like" evidence="11">
    <location>
        <begin position="6"/>
        <end position="65"/>
    </location>
</feature>
<dbReference type="EC" id="2.1.1.63" evidence="9"/>
<dbReference type="PROSITE" id="PS00374">
    <property type="entry name" value="MGMT"/>
    <property type="match status" value="1"/>
</dbReference>
<evidence type="ECO:0000313" key="12">
    <source>
        <dbReference type="EMBL" id="ABK98958.1"/>
    </source>
</evidence>
<evidence type="ECO:0000259" key="10">
    <source>
        <dbReference type="Pfam" id="PF01035"/>
    </source>
</evidence>
<evidence type="ECO:0000313" key="13">
    <source>
        <dbReference type="Proteomes" id="UP000006732"/>
    </source>
</evidence>
<dbReference type="GO" id="GO:0006307">
    <property type="term" value="P:DNA alkylation repair"/>
    <property type="evidence" value="ECO:0007669"/>
    <property type="project" value="UniProtKB-UniRule"/>
</dbReference>
<evidence type="ECO:0000256" key="1">
    <source>
        <dbReference type="ARBA" id="ARBA00001286"/>
    </source>
</evidence>
<dbReference type="HOGENOM" id="CLU_000445_52_2_7"/>
<gene>
    <name evidence="12" type="ordered locus">Ppro_1338</name>
</gene>
<keyword evidence="7 9" id="KW-0234">DNA repair</keyword>
<dbReference type="InterPro" id="IPR023546">
    <property type="entry name" value="MGMT"/>
</dbReference>
<dbReference type="AlphaFoldDB" id="A1ANN8"/>
<keyword evidence="3 9" id="KW-0963">Cytoplasm</keyword>
<dbReference type="OrthoDB" id="9802228at2"/>
<proteinExistence type="inferred from homology"/>
<dbReference type="InterPro" id="IPR036217">
    <property type="entry name" value="MethylDNA_cys_MeTrfase_DNAb"/>
</dbReference>
<dbReference type="NCBIfam" id="TIGR00589">
    <property type="entry name" value="ogt"/>
    <property type="match status" value="1"/>
</dbReference>
<dbReference type="KEGG" id="ppd:Ppro_1338"/>
<comment type="subcellular location">
    <subcellularLocation>
        <location evidence="9">Cytoplasm</location>
    </subcellularLocation>
</comment>
<organism evidence="12 13">
    <name type="scientific">Pelobacter propionicus (strain DSM 2379 / NBRC 103807 / OttBd1)</name>
    <dbReference type="NCBI Taxonomy" id="338966"/>
    <lineage>
        <taxon>Bacteria</taxon>
        <taxon>Pseudomonadati</taxon>
        <taxon>Thermodesulfobacteriota</taxon>
        <taxon>Desulfuromonadia</taxon>
        <taxon>Desulfuromonadales</taxon>
        <taxon>Desulfuromonadaceae</taxon>
        <taxon>Pelobacter</taxon>
    </lineage>
</organism>
<dbReference type="HAMAP" id="MF_00772">
    <property type="entry name" value="OGT"/>
    <property type="match status" value="1"/>
</dbReference>
<comment type="miscellaneous">
    <text evidence="9">This enzyme catalyzes only one turnover and therefore is not strictly catalytic. According to one definition, an enzyme is a biocatalyst that acts repeatedly and over many reaction cycles.</text>
</comment>
<keyword evidence="13" id="KW-1185">Reference proteome</keyword>
<keyword evidence="5 9" id="KW-0808">Transferase</keyword>
<dbReference type="InterPro" id="IPR014048">
    <property type="entry name" value="MethylDNA_cys_MeTrfase_DNA-bd"/>
</dbReference>
<evidence type="ECO:0000256" key="6">
    <source>
        <dbReference type="ARBA" id="ARBA00022763"/>
    </source>
</evidence>
<dbReference type="InterPro" id="IPR036631">
    <property type="entry name" value="MGMT_N_sf"/>
</dbReference>
<dbReference type="Gene3D" id="1.10.10.10">
    <property type="entry name" value="Winged helix-like DNA-binding domain superfamily/Winged helix DNA-binding domain"/>
    <property type="match status" value="1"/>
</dbReference>
<dbReference type="eggNOG" id="COG0350">
    <property type="taxonomic scope" value="Bacteria"/>
</dbReference>
<evidence type="ECO:0000256" key="5">
    <source>
        <dbReference type="ARBA" id="ARBA00022679"/>
    </source>
</evidence>
<dbReference type="GO" id="GO:0032259">
    <property type="term" value="P:methylation"/>
    <property type="evidence" value="ECO:0007669"/>
    <property type="project" value="UniProtKB-KW"/>
</dbReference>
<dbReference type="CDD" id="cd06445">
    <property type="entry name" value="ATase"/>
    <property type="match status" value="1"/>
</dbReference>
<accession>A1ANN8</accession>
<evidence type="ECO:0000256" key="2">
    <source>
        <dbReference type="ARBA" id="ARBA00008711"/>
    </source>
</evidence>
<dbReference type="InterPro" id="IPR008332">
    <property type="entry name" value="MethylG_MeTrfase_N"/>
</dbReference>
<dbReference type="PANTHER" id="PTHR10815:SF5">
    <property type="entry name" value="METHYLATED-DNA--PROTEIN-CYSTEINE METHYLTRANSFERASE"/>
    <property type="match status" value="1"/>
</dbReference>
<feature type="active site" description="Nucleophile; methyl group acceptor" evidence="9">
    <location>
        <position position="122"/>
    </location>
</feature>
<evidence type="ECO:0000256" key="3">
    <source>
        <dbReference type="ARBA" id="ARBA00022490"/>
    </source>
</evidence>
<comment type="catalytic activity">
    <reaction evidence="8 9">
        <text>a 6-O-methyl-2'-deoxyguanosine in DNA + L-cysteinyl-[protein] = S-methyl-L-cysteinyl-[protein] + a 2'-deoxyguanosine in DNA</text>
        <dbReference type="Rhea" id="RHEA:24000"/>
        <dbReference type="Rhea" id="RHEA-COMP:10131"/>
        <dbReference type="Rhea" id="RHEA-COMP:10132"/>
        <dbReference type="Rhea" id="RHEA-COMP:11367"/>
        <dbReference type="Rhea" id="RHEA-COMP:11368"/>
        <dbReference type="ChEBI" id="CHEBI:29950"/>
        <dbReference type="ChEBI" id="CHEBI:82612"/>
        <dbReference type="ChEBI" id="CHEBI:85445"/>
        <dbReference type="ChEBI" id="CHEBI:85448"/>
        <dbReference type="EC" id="2.1.1.63"/>
    </reaction>
</comment>
<keyword evidence="4 9" id="KW-0489">Methyltransferase</keyword>
<dbReference type="EMBL" id="CP000482">
    <property type="protein sequence ID" value="ABK98958.1"/>
    <property type="molecule type" value="Genomic_DNA"/>
</dbReference>
<evidence type="ECO:0000259" key="11">
    <source>
        <dbReference type="Pfam" id="PF02870"/>
    </source>
</evidence>
<dbReference type="FunFam" id="1.10.10.10:FF:000214">
    <property type="entry name" value="Methylated-DNA--protein-cysteine methyltransferase"/>
    <property type="match status" value="1"/>
</dbReference>
<dbReference type="GO" id="GO:0005737">
    <property type="term" value="C:cytoplasm"/>
    <property type="evidence" value="ECO:0007669"/>
    <property type="project" value="UniProtKB-SubCell"/>
</dbReference>
<sequence>MVHFQETCLGRIGIAEEGGGISHLFLGGDSVPREMEQGQTPLLREAFQQLERYLAGELTDFSLALMPDGTPFMQRVWQELRRVPYGRTASYRDIATALGNPKAVRAVGMANNRNPIPIFIPCHRIIGCSGKLVGYRGGLEMKRRLLELERGRACPQG</sequence>
<reference evidence="12 13" key="1">
    <citation type="submission" date="2006-10" db="EMBL/GenBank/DDBJ databases">
        <title>Complete sequence of chromosome of Pelobacter propionicus DSM 2379.</title>
        <authorList>
            <consortium name="US DOE Joint Genome Institute"/>
            <person name="Copeland A."/>
            <person name="Lucas S."/>
            <person name="Lapidus A."/>
            <person name="Barry K."/>
            <person name="Detter J.C."/>
            <person name="Glavina del Rio T."/>
            <person name="Hammon N."/>
            <person name="Israni S."/>
            <person name="Dalin E."/>
            <person name="Tice H."/>
            <person name="Pitluck S."/>
            <person name="Saunders E."/>
            <person name="Brettin T."/>
            <person name="Bruce D."/>
            <person name="Han C."/>
            <person name="Tapia R."/>
            <person name="Schmutz J."/>
            <person name="Larimer F."/>
            <person name="Land M."/>
            <person name="Hauser L."/>
            <person name="Kyrpides N."/>
            <person name="Kim E."/>
            <person name="Lovley D."/>
            <person name="Richardson P."/>
        </authorList>
    </citation>
    <scope>NUCLEOTIDE SEQUENCE [LARGE SCALE GENOMIC DNA]</scope>
    <source>
        <strain evidence="13">DSM 2379 / NBRC 103807 / OttBd1</strain>
    </source>
</reference>
<evidence type="ECO:0000256" key="8">
    <source>
        <dbReference type="ARBA" id="ARBA00049348"/>
    </source>
</evidence>
<dbReference type="GO" id="GO:0003908">
    <property type="term" value="F:methylated-DNA-[protein]-cysteine S-methyltransferase activity"/>
    <property type="evidence" value="ECO:0007669"/>
    <property type="project" value="UniProtKB-UniRule"/>
</dbReference>
<evidence type="ECO:0000256" key="9">
    <source>
        <dbReference type="HAMAP-Rule" id="MF_00772"/>
    </source>
</evidence>
<protein>
    <recommendedName>
        <fullName evidence="9">Methylated-DNA--protein-cysteine methyltransferase</fullName>
        <ecNumber evidence="9">2.1.1.63</ecNumber>
    </recommendedName>
    <alternativeName>
        <fullName evidence="9">6-O-methylguanine-DNA methyltransferase</fullName>
        <shortName evidence="9">MGMT</shortName>
    </alternativeName>
    <alternativeName>
        <fullName evidence="9">O-6-methylguanine-DNA-alkyltransferase</fullName>
    </alternativeName>
</protein>
<keyword evidence="6 9" id="KW-0227">DNA damage</keyword>